<name>A0A9N7PLZ5_CLOSE</name>
<dbReference type="EMBL" id="CP099799">
    <property type="protein sequence ID" value="USS00991.1"/>
    <property type="molecule type" value="Genomic_DNA"/>
</dbReference>
<evidence type="ECO:0000313" key="2">
    <source>
        <dbReference type="EMBL" id="USS00991.1"/>
    </source>
</evidence>
<dbReference type="OrthoDB" id="1950593at2"/>
<dbReference type="PROSITE" id="PS51257">
    <property type="entry name" value="PROKAR_LIPOPROTEIN"/>
    <property type="match status" value="1"/>
</dbReference>
<dbReference type="RefSeq" id="WP_066675977.1">
    <property type="nucleotide sequence ID" value="NZ_CABMIZ010000012.1"/>
</dbReference>
<dbReference type="Proteomes" id="UP001055437">
    <property type="component" value="Chromosome"/>
</dbReference>
<evidence type="ECO:0008006" key="5">
    <source>
        <dbReference type="Google" id="ProtNLM"/>
    </source>
</evidence>
<proteinExistence type="predicted"/>
<dbReference type="KEGG" id="csep:CP523_08140"/>
<sequence length="360" mass="40075">MKRKCNISKLLIIFLIPTIFVGCLDKNNQSNKDINIFNSKEALNVAKKYLDFVVVGDLIGANSLCKDDLLEANKNISTGTSKVISYAQENFIESGNSAYGIFNVIRSSDSEPKCDLDSFSIKVNQIGKEYKISEIKAVNKGQVYVKNNNLRMIGEDGGKSDLVVKLTDMPKDIYPRENKIMLYKEPSPNKAFGIVALSYKGEKIAISTLGEDSVFISVAYIENSKQTVGSSGSSTSNNAEAEQSLEGLLEKPIAKKVVPLDILRNISVNNFIFTQEEEELIIEFTNESSVNRIKLYKTDDGTPIDLGLDDIFDNAKYNIKVIALDKNKVFIKVDKANNNEDDSLLGEYKIDMEKLKITKI</sequence>
<evidence type="ECO:0000313" key="1">
    <source>
        <dbReference type="EMBL" id="AYE34397.1"/>
    </source>
</evidence>
<protein>
    <recommendedName>
        <fullName evidence="5">Lipoprotein</fullName>
    </recommendedName>
</protein>
<keyword evidence="4" id="KW-1185">Reference proteome</keyword>
<dbReference type="EMBL" id="CP023671">
    <property type="protein sequence ID" value="AYE34397.1"/>
    <property type="molecule type" value="Genomic_DNA"/>
</dbReference>
<gene>
    <name evidence="1" type="ORF">CP523_08140</name>
    <name evidence="2" type="ORF">NH397_00475</name>
</gene>
<accession>A0A9N7PLZ5</accession>
<dbReference type="Proteomes" id="UP000280586">
    <property type="component" value="Chromosome"/>
</dbReference>
<organism evidence="1 3">
    <name type="scientific">Clostridium septicum</name>
    <dbReference type="NCBI Taxonomy" id="1504"/>
    <lineage>
        <taxon>Bacteria</taxon>
        <taxon>Bacillati</taxon>
        <taxon>Bacillota</taxon>
        <taxon>Clostridia</taxon>
        <taxon>Eubacteriales</taxon>
        <taxon>Clostridiaceae</taxon>
        <taxon>Clostridium</taxon>
    </lineage>
</organism>
<dbReference type="GeneID" id="303560641"/>
<evidence type="ECO:0000313" key="3">
    <source>
        <dbReference type="Proteomes" id="UP000280586"/>
    </source>
</evidence>
<reference evidence="2" key="2">
    <citation type="submission" date="2022-06" db="EMBL/GenBank/DDBJ databases">
        <authorList>
            <person name="Holder M.E."/>
            <person name="Ajami N.J."/>
            <person name="Petrosino J.F."/>
        </authorList>
    </citation>
    <scope>NUCLEOTIDE SEQUENCE</scope>
    <source>
        <strain evidence="2">RMA 8861</strain>
    </source>
</reference>
<evidence type="ECO:0000313" key="4">
    <source>
        <dbReference type="Proteomes" id="UP001055437"/>
    </source>
</evidence>
<dbReference type="AlphaFoldDB" id="A0A9N7PLZ5"/>
<reference evidence="1 3" key="1">
    <citation type="submission" date="2017-09" db="EMBL/GenBank/DDBJ databases">
        <authorList>
            <person name="Thomas P."/>
            <person name="Seyboldt C."/>
        </authorList>
    </citation>
    <scope>NUCLEOTIDE SEQUENCE [LARGE SCALE GENOMIC DNA]</scope>
    <source>
        <strain evidence="1 3">DSM 7534</strain>
    </source>
</reference>